<accession>A0A840IB10</accession>
<dbReference type="Pfam" id="PF07366">
    <property type="entry name" value="SnoaL"/>
    <property type="match status" value="1"/>
</dbReference>
<dbReference type="EMBL" id="JACHNU010000001">
    <property type="protein sequence ID" value="MBB4662016.1"/>
    <property type="molecule type" value="Genomic_DNA"/>
</dbReference>
<comment type="caution">
    <text evidence="1">The sequence shown here is derived from an EMBL/GenBank/DDBJ whole genome shotgun (WGS) entry which is preliminary data.</text>
</comment>
<organism evidence="1 2">
    <name type="scientific">Conexibacter arvalis</name>
    <dbReference type="NCBI Taxonomy" id="912552"/>
    <lineage>
        <taxon>Bacteria</taxon>
        <taxon>Bacillati</taxon>
        <taxon>Actinomycetota</taxon>
        <taxon>Thermoleophilia</taxon>
        <taxon>Solirubrobacterales</taxon>
        <taxon>Conexibacteraceae</taxon>
        <taxon>Conexibacter</taxon>
    </lineage>
</organism>
<dbReference type="RefSeq" id="WP_183340672.1">
    <property type="nucleotide sequence ID" value="NZ_JACHNU010000001.1"/>
</dbReference>
<dbReference type="PANTHER" id="PTHR38436">
    <property type="entry name" value="POLYKETIDE CYCLASE SNOAL-LIKE DOMAIN"/>
    <property type="match status" value="1"/>
</dbReference>
<evidence type="ECO:0000313" key="1">
    <source>
        <dbReference type="EMBL" id="MBB4662016.1"/>
    </source>
</evidence>
<dbReference type="Proteomes" id="UP000585272">
    <property type="component" value="Unassembled WGS sequence"/>
</dbReference>
<dbReference type="InterPro" id="IPR009959">
    <property type="entry name" value="Cyclase_SnoaL-like"/>
</dbReference>
<name>A0A840IB10_9ACTN</name>
<gene>
    <name evidence="1" type="ORF">BDZ31_001589</name>
</gene>
<keyword evidence="1" id="KW-0413">Isomerase</keyword>
<evidence type="ECO:0000313" key="2">
    <source>
        <dbReference type="Proteomes" id="UP000585272"/>
    </source>
</evidence>
<dbReference type="GO" id="GO:0030638">
    <property type="term" value="P:polyketide metabolic process"/>
    <property type="evidence" value="ECO:0007669"/>
    <property type="project" value="InterPro"/>
</dbReference>
<dbReference type="SUPFAM" id="SSF54427">
    <property type="entry name" value="NTF2-like"/>
    <property type="match status" value="1"/>
</dbReference>
<proteinExistence type="predicted"/>
<reference evidence="1 2" key="1">
    <citation type="submission" date="2020-08" db="EMBL/GenBank/DDBJ databases">
        <title>Genomic Encyclopedia of Archaeal and Bacterial Type Strains, Phase II (KMG-II): from individual species to whole genera.</title>
        <authorList>
            <person name="Goeker M."/>
        </authorList>
    </citation>
    <scope>NUCLEOTIDE SEQUENCE [LARGE SCALE GENOMIC DNA]</scope>
    <source>
        <strain evidence="1 2">DSM 23288</strain>
    </source>
</reference>
<dbReference type="Gene3D" id="3.10.450.50">
    <property type="match status" value="1"/>
</dbReference>
<protein>
    <submittedName>
        <fullName evidence="1">Steroid delta-isomerase-like uncharacterized protein</fullName>
    </submittedName>
</protein>
<dbReference type="PANTHER" id="PTHR38436:SF1">
    <property type="entry name" value="ESTER CYCLASE"/>
    <property type="match status" value="1"/>
</dbReference>
<sequence>MDAKQLVREYVERVWNGGELAAVDELVAEDYAAHDPVDSEPVRGREMLKETVANYRRAFPDLVNTIHEQIAEGDLVATRWSSTGTHQGPAFGLEATGNRRDVTGIMIIRLDDGRVAEEWHNWDALGLLRQLGGIPG</sequence>
<keyword evidence="2" id="KW-1185">Reference proteome</keyword>
<dbReference type="InterPro" id="IPR032710">
    <property type="entry name" value="NTF2-like_dom_sf"/>
</dbReference>
<dbReference type="AlphaFoldDB" id="A0A840IB10"/>
<dbReference type="GO" id="GO:0016853">
    <property type="term" value="F:isomerase activity"/>
    <property type="evidence" value="ECO:0007669"/>
    <property type="project" value="UniProtKB-KW"/>
</dbReference>